<gene>
    <name evidence="3" type="primary">LOC110798348</name>
</gene>
<dbReference type="AlphaFoldDB" id="A0A9R0J3A3"/>
<sequence length="524" mass="64540">MREREREKIDLPWIGADVLLTSTFAIRLPTRHQDPVRELTQCVQQCQGQHQHQRQQQQGSSSQRCIQECVQDFQQRQHGGRSQWELVDVMINPRRDDPVRQLQQCQQDCKRHGQDRDCQRDCVEEFLQDIQRSRHSIDEVDDDSENQGRQTYRECQQRCQRERGSQQYECQRRCQSDSRRGDRYDVEEELDNPYHRDQQQHRQCQQMCQRQGRGFECQRRCVEQIRRQQERGQHGGRQYEDEEEYMNPRHHDPQQQYRECQQRCQRQGQGYECQQRCVEQIRRQQERGQHGGRRQYEDELDDMNPRHHDPQQRYRECQQRCQRQGQGYECQQRCVEQIRRQQERGQHGGRRQYEDELDDMNPRHHDPQQRYRECQQRCQRQGQGYECQQRCVEQIRRQQERGQHGGRRQYEDELDDMTRHHDPQQRYRECQQRCQRQGQGYECQQRCQQEIRRQQERGQHGGRQYEQEMEDENPRHHDPQQRYRECQQRCQRQGQGYECQQRCQRELRERHPVLAAFMEVTGLF</sequence>
<dbReference type="RefSeq" id="XP_021859220.2">
    <property type="nucleotide sequence ID" value="XM_022003528.2"/>
</dbReference>
<evidence type="ECO:0000313" key="2">
    <source>
        <dbReference type="Proteomes" id="UP000813463"/>
    </source>
</evidence>
<dbReference type="GeneID" id="110798348"/>
<feature type="compositionally biased region" description="Basic and acidic residues" evidence="1">
    <location>
        <begin position="228"/>
        <end position="239"/>
    </location>
</feature>
<dbReference type="Proteomes" id="UP000813463">
    <property type="component" value="Chromosome 3"/>
</dbReference>
<accession>A0A9R0J3A3</accession>
<protein>
    <submittedName>
        <fullName evidence="3">Vicilin Car i 2.0101-like</fullName>
    </submittedName>
</protein>
<organism evidence="2 3">
    <name type="scientific">Spinacia oleracea</name>
    <name type="common">Spinach</name>
    <dbReference type="NCBI Taxonomy" id="3562"/>
    <lineage>
        <taxon>Eukaryota</taxon>
        <taxon>Viridiplantae</taxon>
        <taxon>Streptophyta</taxon>
        <taxon>Embryophyta</taxon>
        <taxon>Tracheophyta</taxon>
        <taxon>Spermatophyta</taxon>
        <taxon>Magnoliopsida</taxon>
        <taxon>eudicotyledons</taxon>
        <taxon>Gunneridae</taxon>
        <taxon>Pentapetalae</taxon>
        <taxon>Caryophyllales</taxon>
        <taxon>Chenopodiaceae</taxon>
        <taxon>Chenopodioideae</taxon>
        <taxon>Anserineae</taxon>
        <taxon>Spinacia</taxon>
    </lineage>
</organism>
<feature type="region of interest" description="Disordered" evidence="1">
    <location>
        <begin position="454"/>
        <end position="481"/>
    </location>
</feature>
<name>A0A9R0J3A3_SPIOL</name>
<reference evidence="3" key="2">
    <citation type="submission" date="2025-08" db="UniProtKB">
        <authorList>
            <consortium name="RefSeq"/>
        </authorList>
    </citation>
    <scope>IDENTIFICATION</scope>
    <source>
        <tissue evidence="3">Leaf</tissue>
    </source>
</reference>
<keyword evidence="2" id="KW-1185">Reference proteome</keyword>
<feature type="region of interest" description="Disordered" evidence="1">
    <location>
        <begin position="341"/>
        <end position="368"/>
    </location>
</feature>
<dbReference type="KEGG" id="soe:110798348"/>
<feature type="region of interest" description="Disordered" evidence="1">
    <location>
        <begin position="228"/>
        <end position="252"/>
    </location>
</feature>
<proteinExistence type="predicted"/>
<feature type="region of interest" description="Disordered" evidence="1">
    <location>
        <begin position="284"/>
        <end position="311"/>
    </location>
</feature>
<evidence type="ECO:0000313" key="3">
    <source>
        <dbReference type="RefSeq" id="XP_021859220.2"/>
    </source>
</evidence>
<feature type="region of interest" description="Disordered" evidence="1">
    <location>
        <begin position="398"/>
        <end position="424"/>
    </location>
</feature>
<evidence type="ECO:0000256" key="1">
    <source>
        <dbReference type="SAM" id="MobiDB-lite"/>
    </source>
</evidence>
<reference evidence="2" key="1">
    <citation type="journal article" date="2021" name="Nat. Commun.">
        <title>Genomic analyses provide insights into spinach domestication and the genetic basis of agronomic traits.</title>
        <authorList>
            <person name="Cai X."/>
            <person name="Sun X."/>
            <person name="Xu C."/>
            <person name="Sun H."/>
            <person name="Wang X."/>
            <person name="Ge C."/>
            <person name="Zhang Z."/>
            <person name="Wang Q."/>
            <person name="Fei Z."/>
            <person name="Jiao C."/>
            <person name="Wang Q."/>
        </authorList>
    </citation>
    <scope>NUCLEOTIDE SEQUENCE [LARGE SCALE GENOMIC DNA]</scope>
    <source>
        <strain evidence="2">cv. Varoflay</strain>
    </source>
</reference>